<organism evidence="2 3">
    <name type="scientific">Frondihabitans sucicola</name>
    <dbReference type="NCBI Taxonomy" id="1268041"/>
    <lineage>
        <taxon>Bacteria</taxon>
        <taxon>Bacillati</taxon>
        <taxon>Actinomycetota</taxon>
        <taxon>Actinomycetes</taxon>
        <taxon>Micrococcales</taxon>
        <taxon>Microbacteriaceae</taxon>
        <taxon>Frondihabitans</taxon>
    </lineage>
</organism>
<reference evidence="3" key="1">
    <citation type="journal article" date="2019" name="Int. J. Syst. Evol. Microbiol.">
        <title>The Global Catalogue of Microorganisms (GCM) 10K type strain sequencing project: providing services to taxonomists for standard genome sequencing and annotation.</title>
        <authorList>
            <consortium name="The Broad Institute Genomics Platform"/>
            <consortium name="The Broad Institute Genome Sequencing Center for Infectious Disease"/>
            <person name="Wu L."/>
            <person name="Ma J."/>
        </authorList>
    </citation>
    <scope>NUCLEOTIDE SEQUENCE [LARGE SCALE GENOMIC DNA]</scope>
    <source>
        <strain evidence="3">NBRC 108728</strain>
    </source>
</reference>
<dbReference type="Proteomes" id="UP001321486">
    <property type="component" value="Chromosome"/>
</dbReference>
<dbReference type="Pfam" id="PF01547">
    <property type="entry name" value="SBP_bac_1"/>
    <property type="match status" value="1"/>
</dbReference>
<accession>A0ABM8GR97</accession>
<name>A0ABM8GR97_9MICO</name>
<dbReference type="PANTHER" id="PTHR43649">
    <property type="entry name" value="ARABINOSE-BINDING PROTEIN-RELATED"/>
    <property type="match status" value="1"/>
</dbReference>
<keyword evidence="1" id="KW-0732">Signal</keyword>
<evidence type="ECO:0000256" key="1">
    <source>
        <dbReference type="SAM" id="SignalP"/>
    </source>
</evidence>
<dbReference type="Gene3D" id="3.40.190.10">
    <property type="entry name" value="Periplasmic binding protein-like II"/>
    <property type="match status" value="2"/>
</dbReference>
<dbReference type="RefSeq" id="WP_286343851.1">
    <property type="nucleotide sequence ID" value="NZ_AP027732.1"/>
</dbReference>
<dbReference type="PANTHER" id="PTHR43649:SF14">
    <property type="entry name" value="BLR3389 PROTEIN"/>
    <property type="match status" value="1"/>
</dbReference>
<feature type="chain" id="PRO_5045389866" evidence="1">
    <location>
        <begin position="37"/>
        <end position="437"/>
    </location>
</feature>
<keyword evidence="3" id="KW-1185">Reference proteome</keyword>
<dbReference type="InterPro" id="IPR050490">
    <property type="entry name" value="Bact_solute-bd_prot1"/>
</dbReference>
<dbReference type="EMBL" id="AP027732">
    <property type="protein sequence ID" value="BDZ50978.1"/>
    <property type="molecule type" value="Genomic_DNA"/>
</dbReference>
<gene>
    <name evidence="2" type="ORF">GCM10025867_32190</name>
</gene>
<dbReference type="InterPro" id="IPR006059">
    <property type="entry name" value="SBP"/>
</dbReference>
<feature type="signal peptide" evidence="1">
    <location>
        <begin position="1"/>
        <end position="36"/>
    </location>
</feature>
<sequence>MPTTKPSLFSAEYDRRQVFRFAGAGGLALASASLLAACTGTSGGGGGSSSSKTTTVGSNYSDPGVKSAFGAVTKAFDKSSGDTLKVNTVSHNDFQNNINNYLQGSPDAVFTWFSGFRMKSYAKSGLTLPLDDVWSKIGSNFSDSIAKASTADDGKKYLVPWVTYPWAVFYSKSLFADKGYEVPVKWDDFKSLAAQMKKDGLIPIAFADKDLWPACGTFDYLNMRINGYQFHVDLMAHKESWNQAKVKDVFDHWNEILPFHQTGALGRIWQDAANAIGTKKAGMMVVGSDQIGVQLTGAQYDDLDFFAFPEINPDYGQTAVEAPIDGFMMSKKGANDKVATAFLEYLGTAKAQQTYLGVNKADIATAKNADTSNYTALQKKAQSFIGDAKDLSQFLDRDSLPAFASDVMEPALQSFISSGTFDMASVESQAKQKYASN</sequence>
<evidence type="ECO:0000313" key="2">
    <source>
        <dbReference type="EMBL" id="BDZ50978.1"/>
    </source>
</evidence>
<evidence type="ECO:0000313" key="3">
    <source>
        <dbReference type="Proteomes" id="UP001321486"/>
    </source>
</evidence>
<dbReference type="SUPFAM" id="SSF53850">
    <property type="entry name" value="Periplasmic binding protein-like II"/>
    <property type="match status" value="1"/>
</dbReference>
<protein>
    <submittedName>
        <fullName evidence="2">ABC transporter substrate-binding protein</fullName>
    </submittedName>
</protein>
<proteinExistence type="predicted"/>